<name>I3E441_BACMM</name>
<dbReference type="AlphaFoldDB" id="I3E441"/>
<dbReference type="OrthoDB" id="9764961at2"/>
<dbReference type="Gene3D" id="3.40.50.150">
    <property type="entry name" value="Vaccinia Virus protein VP39"/>
    <property type="match status" value="1"/>
</dbReference>
<gene>
    <name evidence="4" type="primary">ybxB</name>
    <name evidence="4" type="ORF">BMMGA3_00650</name>
</gene>
<dbReference type="CDD" id="cd02440">
    <property type="entry name" value="AdoMet_MTases"/>
    <property type="match status" value="1"/>
</dbReference>
<evidence type="ECO:0000313" key="4">
    <source>
        <dbReference type="EMBL" id="AIE58633.1"/>
    </source>
</evidence>
<dbReference type="Proteomes" id="UP000027602">
    <property type="component" value="Chromosome"/>
</dbReference>
<keyword evidence="2" id="KW-0808">Transferase</keyword>
<proteinExistence type="predicted"/>
<protein>
    <recommendedName>
        <fullName evidence="3">Methyltransferase small domain-containing protein</fullName>
    </recommendedName>
</protein>
<sequence>MSDHYYSRTQNTESNPVYWDCKLRNYIFRFKTDNGVFSKREVDFGSRLLIETFALPDLEGNVLDVGCGYGPIGLSIAKSFGTISVHMVDVNERALALAKENALLNKIDNVVIYESDRLTGVNERNFASIVTNPPIRAGKKIVHDIFEQSVGHLKPGGELWVVIQKKQGAPSAINKLNEVFDEVDVVEKKKGYFIIRAKKY</sequence>
<dbReference type="PANTHER" id="PTHR47816:SF4">
    <property type="entry name" value="RIBOSOMAL RNA SMALL SUBUNIT METHYLTRANSFERASE C"/>
    <property type="match status" value="1"/>
</dbReference>
<feature type="domain" description="Methyltransferase small" evidence="3">
    <location>
        <begin position="29"/>
        <end position="195"/>
    </location>
</feature>
<dbReference type="InterPro" id="IPR007848">
    <property type="entry name" value="Small_mtfrase_dom"/>
</dbReference>
<accession>I3E441</accession>
<evidence type="ECO:0000313" key="5">
    <source>
        <dbReference type="Proteomes" id="UP000027602"/>
    </source>
</evidence>
<dbReference type="RefSeq" id="WP_003348638.1">
    <property type="nucleotide sequence ID" value="NZ_ADWW01000003.1"/>
</dbReference>
<dbReference type="PANTHER" id="PTHR47816">
    <property type="entry name" value="RIBOSOMAL RNA SMALL SUBUNIT METHYLTRANSFERASE C"/>
    <property type="match status" value="1"/>
</dbReference>
<dbReference type="HOGENOM" id="CLU_018398_7_2_9"/>
<dbReference type="KEGG" id="bmet:BMMGA3_00650"/>
<dbReference type="GO" id="GO:0008757">
    <property type="term" value="F:S-adenosylmethionine-dependent methyltransferase activity"/>
    <property type="evidence" value="ECO:0007669"/>
    <property type="project" value="InterPro"/>
</dbReference>
<dbReference type="InterPro" id="IPR029063">
    <property type="entry name" value="SAM-dependent_MTases_sf"/>
</dbReference>
<evidence type="ECO:0000256" key="2">
    <source>
        <dbReference type="ARBA" id="ARBA00022679"/>
    </source>
</evidence>
<dbReference type="STRING" id="796606.BMMGA3_00650"/>
<reference evidence="4 5" key="1">
    <citation type="journal article" date="2015" name="BMC Genomics">
        <title>Transcriptome analysis of thermophilic methylotrophic Bacillus methanolicus MGA3 using RNA-sequencing provides detailed insights into its previously uncharted transcriptional landscape.</title>
        <authorList>
            <person name="Irla M."/>
            <person name="Neshat A."/>
            <person name="Brautaset T."/>
            <person name="Ruckert C."/>
            <person name="Kalinowski J."/>
            <person name="Wendisch V.F."/>
        </authorList>
    </citation>
    <scope>NUCLEOTIDE SEQUENCE [LARGE SCALE GENOMIC DNA]</scope>
    <source>
        <strain evidence="5">MGA3 / ATCC 53907</strain>
    </source>
</reference>
<dbReference type="Pfam" id="PF05175">
    <property type="entry name" value="MTS"/>
    <property type="match status" value="1"/>
</dbReference>
<keyword evidence="1" id="KW-0489">Methyltransferase</keyword>
<evidence type="ECO:0000259" key="3">
    <source>
        <dbReference type="Pfam" id="PF05175"/>
    </source>
</evidence>
<dbReference type="InterPro" id="IPR046977">
    <property type="entry name" value="RsmC/RlmG"/>
</dbReference>
<keyword evidence="5" id="KW-1185">Reference proteome</keyword>
<dbReference type="SUPFAM" id="SSF53335">
    <property type="entry name" value="S-adenosyl-L-methionine-dependent methyltransferases"/>
    <property type="match status" value="1"/>
</dbReference>
<evidence type="ECO:0000256" key="1">
    <source>
        <dbReference type="ARBA" id="ARBA00022603"/>
    </source>
</evidence>
<dbReference type="EMBL" id="CP007739">
    <property type="protein sequence ID" value="AIE58633.1"/>
    <property type="molecule type" value="Genomic_DNA"/>
</dbReference>
<dbReference type="eggNOG" id="COG2813">
    <property type="taxonomic scope" value="Bacteria"/>
</dbReference>
<dbReference type="GO" id="GO:0032259">
    <property type="term" value="P:methylation"/>
    <property type="evidence" value="ECO:0007669"/>
    <property type="project" value="UniProtKB-KW"/>
</dbReference>
<organism evidence="4 5">
    <name type="scientific">Bacillus methanolicus (strain MGA3 / ATCC 53907)</name>
    <dbReference type="NCBI Taxonomy" id="796606"/>
    <lineage>
        <taxon>Bacteria</taxon>
        <taxon>Bacillati</taxon>
        <taxon>Bacillota</taxon>
        <taxon>Bacilli</taxon>
        <taxon>Bacillales</taxon>
        <taxon>Bacillaceae</taxon>
        <taxon>Bacillus</taxon>
    </lineage>
</organism>